<evidence type="ECO:0000313" key="2">
    <source>
        <dbReference type="EMBL" id="DAD74154.1"/>
    </source>
</evidence>
<feature type="compositionally biased region" description="Basic and acidic residues" evidence="1">
    <location>
        <begin position="50"/>
        <end position="59"/>
    </location>
</feature>
<accession>A0A8S5LW68</accession>
<organism evidence="2">
    <name type="scientific">Myoviridae sp. ctplG2</name>
    <dbReference type="NCBI Taxonomy" id="2826700"/>
    <lineage>
        <taxon>Viruses</taxon>
        <taxon>Duplodnaviria</taxon>
        <taxon>Heunggongvirae</taxon>
        <taxon>Uroviricota</taxon>
        <taxon>Caudoviricetes</taxon>
    </lineage>
</organism>
<protein>
    <submittedName>
        <fullName evidence="2">Uncharacterized protein</fullName>
    </submittedName>
</protein>
<reference evidence="2" key="1">
    <citation type="journal article" date="2021" name="Proc. Natl. Acad. Sci. U.S.A.">
        <title>A Catalog of Tens of Thousands of Viruses from Human Metagenomes Reveals Hidden Associations with Chronic Diseases.</title>
        <authorList>
            <person name="Tisza M.J."/>
            <person name="Buck C.B."/>
        </authorList>
    </citation>
    <scope>NUCLEOTIDE SEQUENCE</scope>
    <source>
        <strain evidence="2">CtplG2</strain>
    </source>
</reference>
<sequence>MASGNPRGFTLNRERRRSIIISSRARRKKALFLYSQYGFKTAGRALPNRGEQRVSRAKSDGTNCSYIK</sequence>
<evidence type="ECO:0000256" key="1">
    <source>
        <dbReference type="SAM" id="MobiDB-lite"/>
    </source>
</evidence>
<proteinExistence type="predicted"/>
<dbReference type="EMBL" id="BK014753">
    <property type="protein sequence ID" value="DAD74154.1"/>
    <property type="molecule type" value="Genomic_DNA"/>
</dbReference>
<feature type="region of interest" description="Disordered" evidence="1">
    <location>
        <begin position="49"/>
        <end position="68"/>
    </location>
</feature>
<name>A0A8S5LW68_9CAUD</name>